<sequence length="838" mass="94449">MEEEWELLELTGVMNAYAVHGPSDTLIYSIGTVVVLWDINNDRKVNLRCHDNPVTSIAFSSDFEYFITIESSLQPLICVWRWRTLEQVCAKWVPFKPRKSPTANVICSFLGRRLIIAENENEGGYRISLWEWRAPDLILRQTDDLEMQESCLFITLLSDQLSFATAENLCLKIWKIENSVSISKRLHFKNNILQVGFSQSLNLFVVLLENGNVMTVNVSGKSMANYQHPKLRFISVVTYQDYAYFGSTTGSITMYSLRTNRLFRELPSTHQSSISAVLVNGGNILYTLFQDATIQILNMSQGQVINQSSGHCSPVNTVQWTERWNFVSSSNEGCLYVWKYVGKGWNMQAMEVSGGKGYVTAIGVHPSKKTVCCGFSRGTVKFFDLGEKPRYLNSLQISSSEVTDLSFTPSGHFLGVGFSSGQAVILDSNFETVGIVLEEPWIRNQNALQTIKFHECIDGDGMCIKAATLKDSSSIQIQTFEAIQGELERTHFNLFPIDGKSNGFCIHTSGSFLLVTCSLGGIYIFNIDNGEIAGIIETEINPKGCIQDPSGLYIGVFLPNQIGSYVKLVVYETGTGKKSTELSRLNNCSSMKAISWSRDGRFIVIAGTSGFLSVWKVPKNMTDTIFEMMEKLQANPDIWAQFPINLPIKERSPHKAKSKPKFEEIMPQELEIDETRRDKGAFAESVISFVKKPQKKSKPDNIEFGNRITLKPSESNLEQFNASAKSKQFGASREDSPVSLSRETRKNKRTFRSPLPSRSQPNNFYYQSKSPYQRPQAFTENPAIVKSTNKFQEPESIDIDCDVPSYNPAQRLYESHTEKTESLISDAERGYQEIDKFF</sequence>
<evidence type="ECO:0000256" key="3">
    <source>
        <dbReference type="SAM" id="MobiDB-lite"/>
    </source>
</evidence>
<protein>
    <submittedName>
        <fullName evidence="4">Uncharacterized protein</fullName>
    </submittedName>
</protein>
<evidence type="ECO:0000256" key="1">
    <source>
        <dbReference type="ARBA" id="ARBA00022574"/>
    </source>
</evidence>
<feature type="region of interest" description="Disordered" evidence="3">
    <location>
        <begin position="720"/>
        <end position="775"/>
    </location>
</feature>
<proteinExistence type="predicted"/>
<dbReference type="SUPFAM" id="SSF50978">
    <property type="entry name" value="WD40 repeat-like"/>
    <property type="match status" value="1"/>
</dbReference>
<evidence type="ECO:0000313" key="5">
    <source>
        <dbReference type="Proteomes" id="UP001162131"/>
    </source>
</evidence>
<accession>A0AAU9IXH9</accession>
<dbReference type="EMBL" id="CAJZBQ010000023">
    <property type="protein sequence ID" value="CAG9319583.1"/>
    <property type="molecule type" value="Genomic_DNA"/>
</dbReference>
<evidence type="ECO:0000313" key="4">
    <source>
        <dbReference type="EMBL" id="CAG9319583.1"/>
    </source>
</evidence>
<dbReference type="InterPro" id="IPR036322">
    <property type="entry name" value="WD40_repeat_dom_sf"/>
</dbReference>
<dbReference type="SMART" id="SM00320">
    <property type="entry name" value="WD40"/>
    <property type="match status" value="7"/>
</dbReference>
<name>A0AAU9IXH9_9CILI</name>
<dbReference type="Proteomes" id="UP001162131">
    <property type="component" value="Unassembled WGS sequence"/>
</dbReference>
<dbReference type="Pfam" id="PF00400">
    <property type="entry name" value="WD40"/>
    <property type="match status" value="1"/>
</dbReference>
<dbReference type="PANTHER" id="PTHR44019">
    <property type="entry name" value="WD REPEAT-CONTAINING PROTEIN 55"/>
    <property type="match status" value="1"/>
</dbReference>
<comment type="caution">
    <text evidence="4">The sequence shown here is derived from an EMBL/GenBank/DDBJ whole genome shotgun (WGS) entry which is preliminary data.</text>
</comment>
<dbReference type="InterPro" id="IPR001680">
    <property type="entry name" value="WD40_rpt"/>
</dbReference>
<dbReference type="SUPFAM" id="SSF117289">
    <property type="entry name" value="Nucleoporin domain"/>
    <property type="match status" value="1"/>
</dbReference>
<dbReference type="InterPro" id="IPR015943">
    <property type="entry name" value="WD40/YVTN_repeat-like_dom_sf"/>
</dbReference>
<gene>
    <name evidence="4" type="ORF">BSTOLATCC_MIC24134</name>
</gene>
<evidence type="ECO:0000256" key="2">
    <source>
        <dbReference type="ARBA" id="ARBA00022737"/>
    </source>
</evidence>
<dbReference type="InterPro" id="IPR050505">
    <property type="entry name" value="WDR55/POC1"/>
</dbReference>
<dbReference type="SUPFAM" id="SSF75011">
    <property type="entry name" value="3-carboxy-cis,cis-mucoante lactonizing enzyme"/>
    <property type="match status" value="1"/>
</dbReference>
<organism evidence="4 5">
    <name type="scientific">Blepharisma stoltei</name>
    <dbReference type="NCBI Taxonomy" id="1481888"/>
    <lineage>
        <taxon>Eukaryota</taxon>
        <taxon>Sar</taxon>
        <taxon>Alveolata</taxon>
        <taxon>Ciliophora</taxon>
        <taxon>Postciliodesmatophora</taxon>
        <taxon>Heterotrichea</taxon>
        <taxon>Heterotrichida</taxon>
        <taxon>Blepharismidae</taxon>
        <taxon>Blepharisma</taxon>
    </lineage>
</organism>
<reference evidence="4" key="1">
    <citation type="submission" date="2021-09" db="EMBL/GenBank/DDBJ databases">
        <authorList>
            <consortium name="AG Swart"/>
            <person name="Singh M."/>
            <person name="Singh A."/>
            <person name="Seah K."/>
            <person name="Emmerich C."/>
        </authorList>
    </citation>
    <scope>NUCLEOTIDE SEQUENCE</scope>
    <source>
        <strain evidence="4">ATCC30299</strain>
    </source>
</reference>
<keyword evidence="5" id="KW-1185">Reference proteome</keyword>
<dbReference type="Gene3D" id="2.130.10.10">
    <property type="entry name" value="YVTN repeat-like/Quinoprotein amine dehydrogenase"/>
    <property type="match status" value="3"/>
</dbReference>
<feature type="compositionally biased region" description="Polar residues" evidence="3">
    <location>
        <begin position="756"/>
        <end position="775"/>
    </location>
</feature>
<keyword evidence="2" id="KW-0677">Repeat</keyword>
<keyword evidence="1" id="KW-0853">WD repeat</keyword>
<dbReference type="PANTHER" id="PTHR44019:SF8">
    <property type="entry name" value="POC1 CENTRIOLAR PROTEIN HOMOLOG"/>
    <property type="match status" value="1"/>
</dbReference>
<dbReference type="AlphaFoldDB" id="A0AAU9IXH9"/>